<dbReference type="GeneID" id="64603402"/>
<dbReference type="AlphaFoldDB" id="A0A9P7DGP5"/>
<dbReference type="EMBL" id="JABBWE010000034">
    <property type="protein sequence ID" value="KAG1792740.1"/>
    <property type="molecule type" value="Genomic_DNA"/>
</dbReference>
<dbReference type="Proteomes" id="UP000719766">
    <property type="component" value="Unassembled WGS sequence"/>
</dbReference>
<dbReference type="InterPro" id="IPR036396">
    <property type="entry name" value="Cyt_P450_sf"/>
</dbReference>
<dbReference type="Pfam" id="PF00067">
    <property type="entry name" value="p450"/>
    <property type="match status" value="1"/>
</dbReference>
<sequence length="207" mass="24427">MFVPEIVIIHKMFKRFQNLMRPGALLVERFPKIRYLPGYTIELEKWKREESELSIAFRKNGRPAKLDFHFLGTFSRISLRTSFRTKKWHISPAQEKVQEELDTIIGRDRAPTLDDYGSLPQIEAFKFMPECLRWRPVTTLVFAHRALTDIPHRDICILEGAIVFGNHWCRLMAISRDPNVYPNPDKFDPERWLDGDGKIREDLKFPS</sequence>
<evidence type="ECO:0000256" key="4">
    <source>
        <dbReference type="ARBA" id="ARBA00022617"/>
    </source>
</evidence>
<evidence type="ECO:0000313" key="10">
    <source>
        <dbReference type="Proteomes" id="UP000719766"/>
    </source>
</evidence>
<protein>
    <submittedName>
        <fullName evidence="9">Cytochrome P450</fullName>
    </submittedName>
</protein>
<evidence type="ECO:0000256" key="7">
    <source>
        <dbReference type="ARBA" id="ARBA00023004"/>
    </source>
</evidence>
<dbReference type="InterPro" id="IPR001128">
    <property type="entry name" value="Cyt_P450"/>
</dbReference>
<dbReference type="OrthoDB" id="2658905at2759"/>
<comment type="pathway">
    <text evidence="2">Secondary metabolite biosynthesis.</text>
</comment>
<dbReference type="InterPro" id="IPR002401">
    <property type="entry name" value="Cyt_P450_E_grp-I"/>
</dbReference>
<dbReference type="Gene3D" id="1.10.630.10">
    <property type="entry name" value="Cytochrome P450"/>
    <property type="match status" value="1"/>
</dbReference>
<dbReference type="GO" id="GO:0016705">
    <property type="term" value="F:oxidoreductase activity, acting on paired donors, with incorporation or reduction of molecular oxygen"/>
    <property type="evidence" value="ECO:0007669"/>
    <property type="project" value="InterPro"/>
</dbReference>
<evidence type="ECO:0000256" key="5">
    <source>
        <dbReference type="ARBA" id="ARBA00022723"/>
    </source>
</evidence>
<evidence type="ECO:0000256" key="2">
    <source>
        <dbReference type="ARBA" id="ARBA00005179"/>
    </source>
</evidence>
<keyword evidence="4" id="KW-0349">Heme</keyword>
<dbReference type="InterPro" id="IPR050364">
    <property type="entry name" value="Cytochrome_P450_fung"/>
</dbReference>
<accession>A0A9P7DGP5</accession>
<gene>
    <name evidence="9" type="ORF">HD556DRAFT_1536733</name>
</gene>
<dbReference type="PRINTS" id="PR00463">
    <property type="entry name" value="EP450I"/>
</dbReference>
<keyword evidence="6" id="KW-0560">Oxidoreductase</keyword>
<comment type="cofactor">
    <cofactor evidence="1">
        <name>heme</name>
        <dbReference type="ChEBI" id="CHEBI:30413"/>
    </cofactor>
</comment>
<keyword evidence="10" id="KW-1185">Reference proteome</keyword>
<dbReference type="GO" id="GO:0005506">
    <property type="term" value="F:iron ion binding"/>
    <property type="evidence" value="ECO:0007669"/>
    <property type="project" value="InterPro"/>
</dbReference>
<comment type="caution">
    <text evidence="9">The sequence shown here is derived from an EMBL/GenBank/DDBJ whole genome shotgun (WGS) entry which is preliminary data.</text>
</comment>
<organism evidence="9 10">
    <name type="scientific">Suillus plorans</name>
    <dbReference type="NCBI Taxonomy" id="116603"/>
    <lineage>
        <taxon>Eukaryota</taxon>
        <taxon>Fungi</taxon>
        <taxon>Dikarya</taxon>
        <taxon>Basidiomycota</taxon>
        <taxon>Agaricomycotina</taxon>
        <taxon>Agaricomycetes</taxon>
        <taxon>Agaricomycetidae</taxon>
        <taxon>Boletales</taxon>
        <taxon>Suillineae</taxon>
        <taxon>Suillaceae</taxon>
        <taxon>Suillus</taxon>
    </lineage>
</organism>
<comment type="similarity">
    <text evidence="3">Belongs to the cytochrome P450 family.</text>
</comment>
<evidence type="ECO:0000256" key="8">
    <source>
        <dbReference type="ARBA" id="ARBA00023033"/>
    </source>
</evidence>
<dbReference type="GO" id="GO:0020037">
    <property type="term" value="F:heme binding"/>
    <property type="evidence" value="ECO:0007669"/>
    <property type="project" value="InterPro"/>
</dbReference>
<evidence type="ECO:0000256" key="3">
    <source>
        <dbReference type="ARBA" id="ARBA00010617"/>
    </source>
</evidence>
<proteinExistence type="inferred from homology"/>
<keyword evidence="8" id="KW-0503">Monooxygenase</keyword>
<dbReference type="PANTHER" id="PTHR46300">
    <property type="entry name" value="P450, PUTATIVE (EUROFUNG)-RELATED-RELATED"/>
    <property type="match status" value="1"/>
</dbReference>
<keyword evidence="5" id="KW-0479">Metal-binding</keyword>
<name>A0A9P7DGP5_9AGAM</name>
<dbReference type="GO" id="GO:0004497">
    <property type="term" value="F:monooxygenase activity"/>
    <property type="evidence" value="ECO:0007669"/>
    <property type="project" value="UniProtKB-KW"/>
</dbReference>
<evidence type="ECO:0000313" key="9">
    <source>
        <dbReference type="EMBL" id="KAG1792740.1"/>
    </source>
</evidence>
<keyword evidence="7" id="KW-0408">Iron</keyword>
<dbReference type="RefSeq" id="XP_041159309.1">
    <property type="nucleotide sequence ID" value="XM_041309638.1"/>
</dbReference>
<evidence type="ECO:0000256" key="6">
    <source>
        <dbReference type="ARBA" id="ARBA00023002"/>
    </source>
</evidence>
<reference evidence="9" key="1">
    <citation type="journal article" date="2020" name="New Phytol.">
        <title>Comparative genomics reveals dynamic genome evolution in host specialist ectomycorrhizal fungi.</title>
        <authorList>
            <person name="Lofgren L.A."/>
            <person name="Nguyen N.H."/>
            <person name="Vilgalys R."/>
            <person name="Ruytinx J."/>
            <person name="Liao H.L."/>
            <person name="Branco S."/>
            <person name="Kuo A."/>
            <person name="LaButti K."/>
            <person name="Lipzen A."/>
            <person name="Andreopoulos W."/>
            <person name="Pangilinan J."/>
            <person name="Riley R."/>
            <person name="Hundley H."/>
            <person name="Na H."/>
            <person name="Barry K."/>
            <person name="Grigoriev I.V."/>
            <person name="Stajich J.E."/>
            <person name="Kennedy P.G."/>
        </authorList>
    </citation>
    <scope>NUCLEOTIDE SEQUENCE</scope>
    <source>
        <strain evidence="9">S12</strain>
    </source>
</reference>
<dbReference type="SUPFAM" id="SSF48264">
    <property type="entry name" value="Cytochrome P450"/>
    <property type="match status" value="1"/>
</dbReference>
<evidence type="ECO:0000256" key="1">
    <source>
        <dbReference type="ARBA" id="ARBA00001971"/>
    </source>
</evidence>